<evidence type="ECO:0000256" key="1">
    <source>
        <dbReference type="SAM" id="MobiDB-lite"/>
    </source>
</evidence>
<keyword evidence="2" id="KW-0472">Membrane</keyword>
<feature type="transmembrane region" description="Helical" evidence="2">
    <location>
        <begin position="283"/>
        <end position="304"/>
    </location>
</feature>
<protein>
    <submittedName>
        <fullName evidence="4">HD family phosphohydrolase</fullName>
    </submittedName>
</protein>
<keyword evidence="4" id="KW-0378">Hydrolase</keyword>
<reference evidence="4 5" key="1">
    <citation type="submission" date="2019-01" db="EMBL/GenBank/DDBJ databases">
        <title>Bacillus sp. M5HDSG1-1, whole genome shotgun sequence.</title>
        <authorList>
            <person name="Tuo L."/>
        </authorList>
    </citation>
    <scope>NUCLEOTIDE SEQUENCE [LARGE SCALE GENOMIC DNA]</scope>
    <source>
        <strain evidence="4 5">M5HDSG1-1</strain>
    </source>
</reference>
<dbReference type="PANTHER" id="PTHR36442:SF1">
    <property type="entry name" value="CYCLIC-DI-AMP PHOSPHODIESTERASE PGPH"/>
    <property type="match status" value="1"/>
</dbReference>
<dbReference type="CDD" id="cd00077">
    <property type="entry name" value="HDc"/>
    <property type="match status" value="1"/>
</dbReference>
<dbReference type="InterPro" id="IPR052722">
    <property type="entry name" value="PgpH_phosphodiesterase"/>
</dbReference>
<evidence type="ECO:0000313" key="4">
    <source>
        <dbReference type="EMBL" id="RVT65692.1"/>
    </source>
</evidence>
<proteinExistence type="predicted"/>
<keyword evidence="2" id="KW-1133">Transmembrane helix</keyword>
<keyword evidence="5" id="KW-1185">Reference proteome</keyword>
<comment type="caution">
    <text evidence="4">The sequence shown here is derived from an EMBL/GenBank/DDBJ whole genome shotgun (WGS) entry which is preliminary data.</text>
</comment>
<keyword evidence="2" id="KW-0812">Transmembrane</keyword>
<dbReference type="InterPro" id="IPR011624">
    <property type="entry name" value="Metal-dep_PHydrolase_7TM_extra"/>
</dbReference>
<dbReference type="Pfam" id="PF01966">
    <property type="entry name" value="HD"/>
    <property type="match status" value="1"/>
</dbReference>
<evidence type="ECO:0000256" key="2">
    <source>
        <dbReference type="SAM" id="Phobius"/>
    </source>
</evidence>
<dbReference type="AlphaFoldDB" id="A0A437KFA9"/>
<dbReference type="InterPro" id="IPR006675">
    <property type="entry name" value="HDIG_dom"/>
</dbReference>
<dbReference type="InterPro" id="IPR011621">
    <property type="entry name" value="Metal-dep_PHydrolase_7TM_intra"/>
</dbReference>
<feature type="transmembrane region" description="Helical" evidence="2">
    <location>
        <begin position="253"/>
        <end position="271"/>
    </location>
</feature>
<sequence length="682" mass="75356">MYSNVKPEKLNVDVFTVANETIRSPITVEDTESTEKKKEENKNQVQDVYVVNKEIAQNRVDLITSIFDSVTEVNNEAEKPAEDDGADSKPSAATEITPDKKLSLLKERLTANVTNEIMDSTLKELLASSEAELEIAEDITVTAINSVMSSKIPADEVENAKKRVEDELRNSSGINSDIKSSIIDLGRFAIIQNEFYDPTGTEELRQQAVDSVEPVKILQGQIIVEEGQLISREVYRQLGLVGLLDTDHTSKPFIGLGLIVLSIVCLFYFYITAYERGNKRNKGTAMMFSIIFIISILIMKALSLFQQEDIIEVGYFFPAAMAAMLIKILIEEKLAIFVTIALSVSGMIMFNEGTAGAFHVGMGIYILAGGIAGVLFLKKHNQRSSILQAGLLVSLINIITILGMLYMQNGQLEATEYGFYLLSAILSGIVSAVLTIGILPFFETGFNILSTMKLIELSNPNHPLLRKILTEAPGTYHHSVMVANLAEAACEAIGANGLLARVGCYYHDIGKTKRPQFFIENQLNMGNPHDRLPPQASKNIIIAHATDGAQLLKSSKMPKELIDIAEQHHGTTLLKFFYYKAKEKNPDVAENEFRYPGPKAQSREAAIIGIADSVEAAVRSLSSPTPDQIEGLIKNIIADRLQDGQLDDCDLTLKELDQVRNTLCETLKGIFHSRIEYPDMKK</sequence>
<dbReference type="SUPFAM" id="SSF109604">
    <property type="entry name" value="HD-domain/PDEase-like"/>
    <property type="match status" value="1"/>
</dbReference>
<organism evidence="4 5">
    <name type="scientific">Niallia taxi</name>
    <dbReference type="NCBI Taxonomy" id="2499688"/>
    <lineage>
        <taxon>Bacteria</taxon>
        <taxon>Bacillati</taxon>
        <taxon>Bacillota</taxon>
        <taxon>Bacilli</taxon>
        <taxon>Bacillales</taxon>
        <taxon>Bacillaceae</taxon>
        <taxon>Niallia</taxon>
    </lineage>
</organism>
<feature type="transmembrane region" description="Helical" evidence="2">
    <location>
        <begin position="356"/>
        <end position="377"/>
    </location>
</feature>
<gene>
    <name evidence="4" type="ORF">EM808_06700</name>
</gene>
<feature type="transmembrane region" description="Helical" evidence="2">
    <location>
        <begin position="310"/>
        <end position="329"/>
    </location>
</feature>
<feature type="transmembrane region" description="Helical" evidence="2">
    <location>
        <begin position="389"/>
        <end position="407"/>
    </location>
</feature>
<dbReference type="InterPro" id="IPR006674">
    <property type="entry name" value="HD_domain"/>
</dbReference>
<dbReference type="PROSITE" id="PS51831">
    <property type="entry name" value="HD"/>
    <property type="match status" value="1"/>
</dbReference>
<feature type="transmembrane region" description="Helical" evidence="2">
    <location>
        <begin position="419"/>
        <end position="442"/>
    </location>
</feature>
<evidence type="ECO:0000313" key="5">
    <source>
        <dbReference type="Proteomes" id="UP000288024"/>
    </source>
</evidence>
<feature type="transmembrane region" description="Helical" evidence="2">
    <location>
        <begin position="334"/>
        <end position="350"/>
    </location>
</feature>
<dbReference type="Pfam" id="PF07697">
    <property type="entry name" value="7TMR-HDED"/>
    <property type="match status" value="1"/>
</dbReference>
<name>A0A437KFA9_9BACI</name>
<dbReference type="Pfam" id="PF07698">
    <property type="entry name" value="7TM-7TMR_HD"/>
    <property type="match status" value="1"/>
</dbReference>
<accession>A0A437KFA9</accession>
<dbReference type="Gene3D" id="1.10.3210.10">
    <property type="entry name" value="Hypothetical protein af1432"/>
    <property type="match status" value="1"/>
</dbReference>
<dbReference type="NCBIfam" id="TIGR00277">
    <property type="entry name" value="HDIG"/>
    <property type="match status" value="1"/>
</dbReference>
<dbReference type="InterPro" id="IPR003607">
    <property type="entry name" value="HD/PDEase_dom"/>
</dbReference>
<dbReference type="PANTHER" id="PTHR36442">
    <property type="entry name" value="CYCLIC-DI-AMP PHOSPHODIESTERASE PGPH"/>
    <property type="match status" value="1"/>
</dbReference>
<feature type="domain" description="HD" evidence="3">
    <location>
        <begin position="475"/>
        <end position="617"/>
    </location>
</feature>
<feature type="region of interest" description="Disordered" evidence="1">
    <location>
        <begin position="75"/>
        <end position="95"/>
    </location>
</feature>
<dbReference type="GO" id="GO:0016787">
    <property type="term" value="F:hydrolase activity"/>
    <property type="evidence" value="ECO:0007669"/>
    <property type="project" value="UniProtKB-KW"/>
</dbReference>
<evidence type="ECO:0000259" key="3">
    <source>
        <dbReference type="PROSITE" id="PS51831"/>
    </source>
</evidence>
<dbReference type="Proteomes" id="UP000288024">
    <property type="component" value="Unassembled WGS sequence"/>
</dbReference>
<dbReference type="SMART" id="SM00471">
    <property type="entry name" value="HDc"/>
    <property type="match status" value="1"/>
</dbReference>
<dbReference type="EMBL" id="RZTZ01000002">
    <property type="protein sequence ID" value="RVT65692.1"/>
    <property type="molecule type" value="Genomic_DNA"/>
</dbReference>